<evidence type="ECO:0000256" key="1">
    <source>
        <dbReference type="ARBA" id="ARBA00012513"/>
    </source>
</evidence>
<dbReference type="GO" id="GO:0005737">
    <property type="term" value="C:cytoplasm"/>
    <property type="evidence" value="ECO:0007669"/>
    <property type="project" value="TreeGrafter"/>
</dbReference>
<dbReference type="InterPro" id="IPR011009">
    <property type="entry name" value="Kinase-like_dom_sf"/>
</dbReference>
<dbReference type="Ensembl" id="ENSEAST00005032544.1">
    <property type="protein sequence ID" value="ENSEASP00005029947.1"/>
    <property type="gene ID" value="ENSEASG00005020368.1"/>
</dbReference>
<evidence type="ECO:0000256" key="3">
    <source>
        <dbReference type="ARBA" id="ARBA00022679"/>
    </source>
</evidence>
<feature type="domain" description="Protein kinase" evidence="9">
    <location>
        <begin position="1"/>
        <end position="128"/>
    </location>
</feature>
<keyword evidence="5" id="KW-0418">Kinase</keyword>
<dbReference type="GO" id="GO:0035556">
    <property type="term" value="P:intracellular signal transduction"/>
    <property type="evidence" value="ECO:0007669"/>
    <property type="project" value="TreeGrafter"/>
</dbReference>
<dbReference type="PANTHER" id="PTHR24346:SF56">
    <property type="entry name" value="SERINE_THREONINE-PROTEIN KINASE MARK2"/>
    <property type="match status" value="1"/>
</dbReference>
<evidence type="ECO:0000256" key="5">
    <source>
        <dbReference type="ARBA" id="ARBA00022777"/>
    </source>
</evidence>
<organism evidence="10">
    <name type="scientific">Equus asinus asinus</name>
    <dbReference type="NCBI Taxonomy" id="83772"/>
    <lineage>
        <taxon>Eukaryota</taxon>
        <taxon>Metazoa</taxon>
        <taxon>Chordata</taxon>
        <taxon>Craniata</taxon>
        <taxon>Vertebrata</taxon>
        <taxon>Euteleostomi</taxon>
        <taxon>Mammalia</taxon>
        <taxon>Eutheria</taxon>
        <taxon>Laurasiatheria</taxon>
        <taxon>Perissodactyla</taxon>
        <taxon>Equidae</taxon>
        <taxon>Equus</taxon>
    </lineage>
</organism>
<sequence>GTQSSNHGWLPCSCSMVRRGRHIPTGTAVAVKVIPAQERSFSGTKELLCKVHSLKALCHPNIIALLEVTDTEHKLYLVVEHVRGGDLYHHLVEHARGPFHCPPDSSVLITLRDSALGASVLEPARPAP</sequence>
<evidence type="ECO:0000256" key="2">
    <source>
        <dbReference type="ARBA" id="ARBA00022527"/>
    </source>
</evidence>
<dbReference type="InterPro" id="IPR000719">
    <property type="entry name" value="Prot_kinase_dom"/>
</dbReference>
<dbReference type="GO" id="GO:0005524">
    <property type="term" value="F:ATP binding"/>
    <property type="evidence" value="ECO:0007669"/>
    <property type="project" value="UniProtKB-KW"/>
</dbReference>
<evidence type="ECO:0000259" key="9">
    <source>
        <dbReference type="PROSITE" id="PS50011"/>
    </source>
</evidence>
<dbReference type="GO" id="GO:0050321">
    <property type="term" value="F:tau-protein kinase activity"/>
    <property type="evidence" value="ECO:0007669"/>
    <property type="project" value="TreeGrafter"/>
</dbReference>
<dbReference type="Gene3D" id="1.10.510.10">
    <property type="entry name" value="Transferase(Phosphotransferase) domain 1"/>
    <property type="match status" value="1"/>
</dbReference>
<evidence type="ECO:0000256" key="6">
    <source>
        <dbReference type="ARBA" id="ARBA00022840"/>
    </source>
</evidence>
<dbReference type="PANTHER" id="PTHR24346">
    <property type="entry name" value="MAP/MICROTUBULE AFFINITY-REGULATING KINASE"/>
    <property type="match status" value="1"/>
</dbReference>
<proteinExistence type="predicted"/>
<reference evidence="10" key="1">
    <citation type="submission" date="2023-03" db="UniProtKB">
        <authorList>
            <consortium name="Ensembl"/>
        </authorList>
    </citation>
    <scope>IDENTIFICATION</scope>
</reference>
<keyword evidence="6" id="KW-0067">ATP-binding</keyword>
<comment type="catalytic activity">
    <reaction evidence="8">
        <text>L-seryl-[protein] + ATP = O-phospho-L-seryl-[protein] + ADP + H(+)</text>
        <dbReference type="Rhea" id="RHEA:17989"/>
        <dbReference type="Rhea" id="RHEA-COMP:9863"/>
        <dbReference type="Rhea" id="RHEA-COMP:11604"/>
        <dbReference type="ChEBI" id="CHEBI:15378"/>
        <dbReference type="ChEBI" id="CHEBI:29999"/>
        <dbReference type="ChEBI" id="CHEBI:30616"/>
        <dbReference type="ChEBI" id="CHEBI:83421"/>
        <dbReference type="ChEBI" id="CHEBI:456216"/>
        <dbReference type="EC" id="2.7.11.1"/>
    </reaction>
</comment>
<accession>A0A8C4MNM3</accession>
<keyword evidence="3" id="KW-0808">Transferase</keyword>
<evidence type="ECO:0000313" key="10">
    <source>
        <dbReference type="Ensembl" id="ENSEASP00005029947.1"/>
    </source>
</evidence>
<dbReference type="Pfam" id="PF00069">
    <property type="entry name" value="Pkinase"/>
    <property type="match status" value="1"/>
</dbReference>
<keyword evidence="2" id="KW-0723">Serine/threonine-protein kinase</keyword>
<comment type="catalytic activity">
    <reaction evidence="7">
        <text>L-threonyl-[protein] + ATP = O-phospho-L-threonyl-[protein] + ADP + H(+)</text>
        <dbReference type="Rhea" id="RHEA:46608"/>
        <dbReference type="Rhea" id="RHEA-COMP:11060"/>
        <dbReference type="Rhea" id="RHEA-COMP:11605"/>
        <dbReference type="ChEBI" id="CHEBI:15378"/>
        <dbReference type="ChEBI" id="CHEBI:30013"/>
        <dbReference type="ChEBI" id="CHEBI:30616"/>
        <dbReference type="ChEBI" id="CHEBI:61977"/>
        <dbReference type="ChEBI" id="CHEBI:456216"/>
        <dbReference type="EC" id="2.7.11.1"/>
    </reaction>
</comment>
<evidence type="ECO:0000256" key="8">
    <source>
        <dbReference type="ARBA" id="ARBA00048679"/>
    </source>
</evidence>
<dbReference type="PROSITE" id="PS50011">
    <property type="entry name" value="PROTEIN_KINASE_DOM"/>
    <property type="match status" value="1"/>
</dbReference>
<evidence type="ECO:0000256" key="7">
    <source>
        <dbReference type="ARBA" id="ARBA00047899"/>
    </source>
</evidence>
<dbReference type="AlphaFoldDB" id="A0A8C4MNM3"/>
<evidence type="ECO:0000256" key="4">
    <source>
        <dbReference type="ARBA" id="ARBA00022741"/>
    </source>
</evidence>
<dbReference type="SUPFAM" id="SSF56112">
    <property type="entry name" value="Protein kinase-like (PK-like)"/>
    <property type="match status" value="1"/>
</dbReference>
<dbReference type="EC" id="2.7.11.1" evidence="1"/>
<dbReference type="GO" id="GO:0000226">
    <property type="term" value="P:microtubule cytoskeleton organization"/>
    <property type="evidence" value="ECO:0007669"/>
    <property type="project" value="TreeGrafter"/>
</dbReference>
<protein>
    <recommendedName>
        <fullName evidence="1">non-specific serine/threonine protein kinase</fullName>
        <ecNumber evidence="1">2.7.11.1</ecNumber>
    </recommendedName>
</protein>
<name>A0A8C4MNM3_EQUAS</name>
<keyword evidence="4" id="KW-0547">Nucleotide-binding</keyword>